<dbReference type="PROSITE" id="PS51257">
    <property type="entry name" value="PROKAR_LIPOPROTEIN"/>
    <property type="match status" value="1"/>
</dbReference>
<name>A0A232EEL6_9HYME</name>
<sequence>MWIIVDRCRSSRSLRQGCWTSSGVSCKRNVRKKMLPEETTYLLTNPASKAMRINIPEKYITRELTREDLEYYTADPLWMKIRLFLFWSFWLAFLLVLFLSIFIYIFPSRC</sequence>
<dbReference type="Proteomes" id="UP000215335">
    <property type="component" value="Unassembled WGS sequence"/>
</dbReference>
<dbReference type="Pfam" id="PF16028">
    <property type="entry name" value="SLC3A2_N"/>
    <property type="match status" value="1"/>
</dbReference>
<accession>A0A232EEL6</accession>
<feature type="domain" description="Solute carrier family 3 member 2 N-terminal" evidence="2">
    <location>
        <begin position="63"/>
        <end position="110"/>
    </location>
</feature>
<evidence type="ECO:0000256" key="1">
    <source>
        <dbReference type="SAM" id="Phobius"/>
    </source>
</evidence>
<reference evidence="3 4" key="1">
    <citation type="journal article" date="2017" name="Curr. Biol.">
        <title>The Evolution of Venom by Co-option of Single-Copy Genes.</title>
        <authorList>
            <person name="Martinson E.O."/>
            <person name="Mrinalini"/>
            <person name="Kelkar Y.D."/>
            <person name="Chang C.H."/>
            <person name="Werren J.H."/>
        </authorList>
    </citation>
    <scope>NUCLEOTIDE SEQUENCE [LARGE SCALE GENOMIC DNA]</scope>
    <source>
        <strain evidence="3 4">Alberta</strain>
        <tissue evidence="3">Whole body</tissue>
    </source>
</reference>
<gene>
    <name evidence="3" type="ORF">TSAR_002622</name>
</gene>
<keyword evidence="4" id="KW-1185">Reference proteome</keyword>
<feature type="transmembrane region" description="Helical" evidence="1">
    <location>
        <begin position="84"/>
        <end position="106"/>
    </location>
</feature>
<organism evidence="3 4">
    <name type="scientific">Trichomalopsis sarcophagae</name>
    <dbReference type="NCBI Taxonomy" id="543379"/>
    <lineage>
        <taxon>Eukaryota</taxon>
        <taxon>Metazoa</taxon>
        <taxon>Ecdysozoa</taxon>
        <taxon>Arthropoda</taxon>
        <taxon>Hexapoda</taxon>
        <taxon>Insecta</taxon>
        <taxon>Pterygota</taxon>
        <taxon>Neoptera</taxon>
        <taxon>Endopterygota</taxon>
        <taxon>Hymenoptera</taxon>
        <taxon>Apocrita</taxon>
        <taxon>Proctotrupomorpha</taxon>
        <taxon>Chalcidoidea</taxon>
        <taxon>Pteromalidae</taxon>
        <taxon>Pteromalinae</taxon>
        <taxon>Trichomalopsis</taxon>
    </lineage>
</organism>
<dbReference type="EMBL" id="NNAY01005286">
    <property type="protein sequence ID" value="OXU16791.1"/>
    <property type="molecule type" value="Genomic_DNA"/>
</dbReference>
<dbReference type="AlphaFoldDB" id="A0A232EEL6"/>
<keyword evidence="1" id="KW-1133">Transmembrane helix</keyword>
<evidence type="ECO:0000313" key="4">
    <source>
        <dbReference type="Proteomes" id="UP000215335"/>
    </source>
</evidence>
<evidence type="ECO:0000313" key="3">
    <source>
        <dbReference type="EMBL" id="OXU16791.1"/>
    </source>
</evidence>
<proteinExistence type="predicted"/>
<comment type="caution">
    <text evidence="3">The sequence shown here is derived from an EMBL/GenBank/DDBJ whole genome shotgun (WGS) entry which is preliminary data.</text>
</comment>
<dbReference type="InterPro" id="IPR031984">
    <property type="entry name" value="SLC3A2_N"/>
</dbReference>
<evidence type="ECO:0000259" key="2">
    <source>
        <dbReference type="Pfam" id="PF16028"/>
    </source>
</evidence>
<protein>
    <recommendedName>
        <fullName evidence="2">Solute carrier family 3 member 2 N-terminal domain-containing protein</fullName>
    </recommendedName>
</protein>
<keyword evidence="1" id="KW-0812">Transmembrane</keyword>
<keyword evidence="1" id="KW-0472">Membrane</keyword>